<dbReference type="RefSeq" id="WP_200349865.1">
    <property type="nucleotide sequence ID" value="NZ_BAABHZ010000010.1"/>
</dbReference>
<protein>
    <submittedName>
        <fullName evidence="6">C40 family peptidase</fullName>
    </submittedName>
</protein>
<reference evidence="6" key="1">
    <citation type="submission" date="2021-01" db="EMBL/GenBank/DDBJ databases">
        <title>Modified the classification status of verrucomicrobia.</title>
        <authorList>
            <person name="Feng X."/>
        </authorList>
    </citation>
    <scope>NUCLEOTIDE SEQUENCE</scope>
    <source>
        <strain evidence="6">JCM 18052</strain>
    </source>
</reference>
<dbReference type="GO" id="GO:0006508">
    <property type="term" value="P:proteolysis"/>
    <property type="evidence" value="ECO:0007669"/>
    <property type="project" value="UniProtKB-KW"/>
</dbReference>
<dbReference type="Gene3D" id="3.90.1720.10">
    <property type="entry name" value="endopeptidase domain like (from Nostoc punctiforme)"/>
    <property type="match status" value="1"/>
</dbReference>
<evidence type="ECO:0000259" key="5">
    <source>
        <dbReference type="PROSITE" id="PS51935"/>
    </source>
</evidence>
<dbReference type="InterPro" id="IPR000064">
    <property type="entry name" value="NLP_P60_dom"/>
</dbReference>
<evidence type="ECO:0000256" key="1">
    <source>
        <dbReference type="ARBA" id="ARBA00007074"/>
    </source>
</evidence>
<dbReference type="InterPro" id="IPR051202">
    <property type="entry name" value="Peptidase_C40"/>
</dbReference>
<feature type="domain" description="NlpC/P60" evidence="5">
    <location>
        <begin position="51"/>
        <end position="202"/>
    </location>
</feature>
<evidence type="ECO:0000256" key="3">
    <source>
        <dbReference type="ARBA" id="ARBA00022801"/>
    </source>
</evidence>
<keyword evidence="3" id="KW-0378">Hydrolase</keyword>
<dbReference type="Proteomes" id="UP000600139">
    <property type="component" value="Unassembled WGS sequence"/>
</dbReference>
<comment type="similarity">
    <text evidence="1">Belongs to the peptidase C40 family.</text>
</comment>
<dbReference type="GO" id="GO:0008234">
    <property type="term" value="F:cysteine-type peptidase activity"/>
    <property type="evidence" value="ECO:0007669"/>
    <property type="project" value="UniProtKB-KW"/>
</dbReference>
<dbReference type="InterPro" id="IPR038765">
    <property type="entry name" value="Papain-like_cys_pep_sf"/>
</dbReference>
<gene>
    <name evidence="6" type="ORF">JIN84_04780</name>
</gene>
<evidence type="ECO:0000313" key="7">
    <source>
        <dbReference type="Proteomes" id="UP000600139"/>
    </source>
</evidence>
<name>A0A934R1A7_9BACT</name>
<sequence>MKTLLSIMLATAIPILGEPPERTGEKQSHARPALIGTEKLIEFDTLPEDRKNLIQQAIDVAKDSPWLPYQFGGADPKAGGFDCSGAMYYVMRKADLEPPRSSADQFLWIKEHQRLVEIKPTVKSLDHPDFKKLLPGDLLFWGGTYSPTDGRKAAITHVAMYLGREKSDNRAVMINATDGRSYRGTKANGYGVYDFQLPREGSKAVFMGYGTPPGIK</sequence>
<dbReference type="PANTHER" id="PTHR47053:SF1">
    <property type="entry name" value="MUREIN DD-ENDOPEPTIDASE MEPH-RELATED"/>
    <property type="match status" value="1"/>
</dbReference>
<dbReference type="EMBL" id="JAENIK010000004">
    <property type="protein sequence ID" value="MBK1814917.1"/>
    <property type="molecule type" value="Genomic_DNA"/>
</dbReference>
<dbReference type="SUPFAM" id="SSF54001">
    <property type="entry name" value="Cysteine proteinases"/>
    <property type="match status" value="1"/>
</dbReference>
<keyword evidence="7" id="KW-1185">Reference proteome</keyword>
<keyword evidence="2" id="KW-0645">Protease</keyword>
<keyword evidence="4" id="KW-0788">Thiol protease</keyword>
<dbReference type="Pfam" id="PF00877">
    <property type="entry name" value="NLPC_P60"/>
    <property type="match status" value="1"/>
</dbReference>
<evidence type="ECO:0000256" key="4">
    <source>
        <dbReference type="ARBA" id="ARBA00022807"/>
    </source>
</evidence>
<dbReference type="AlphaFoldDB" id="A0A934R1A7"/>
<dbReference type="PROSITE" id="PS51935">
    <property type="entry name" value="NLPC_P60"/>
    <property type="match status" value="1"/>
</dbReference>
<dbReference type="PANTHER" id="PTHR47053">
    <property type="entry name" value="MUREIN DD-ENDOPEPTIDASE MEPH-RELATED"/>
    <property type="match status" value="1"/>
</dbReference>
<accession>A0A934R1A7</accession>
<proteinExistence type="inferred from homology"/>
<evidence type="ECO:0000256" key="2">
    <source>
        <dbReference type="ARBA" id="ARBA00022670"/>
    </source>
</evidence>
<evidence type="ECO:0000313" key="6">
    <source>
        <dbReference type="EMBL" id="MBK1814917.1"/>
    </source>
</evidence>
<organism evidence="6 7">
    <name type="scientific">Luteolibacter yonseiensis</name>
    <dbReference type="NCBI Taxonomy" id="1144680"/>
    <lineage>
        <taxon>Bacteria</taxon>
        <taxon>Pseudomonadati</taxon>
        <taxon>Verrucomicrobiota</taxon>
        <taxon>Verrucomicrobiia</taxon>
        <taxon>Verrucomicrobiales</taxon>
        <taxon>Verrucomicrobiaceae</taxon>
        <taxon>Luteolibacter</taxon>
    </lineage>
</organism>
<comment type="caution">
    <text evidence="6">The sequence shown here is derived from an EMBL/GenBank/DDBJ whole genome shotgun (WGS) entry which is preliminary data.</text>
</comment>